<dbReference type="InterPro" id="IPR000719">
    <property type="entry name" value="Prot_kinase_dom"/>
</dbReference>
<dbReference type="InterPro" id="IPR011009">
    <property type="entry name" value="Kinase-like_dom_sf"/>
</dbReference>
<organism evidence="3">
    <name type="scientific">Paraconexibacter sp. AEG42_29</name>
    <dbReference type="NCBI Taxonomy" id="2997339"/>
    <lineage>
        <taxon>Bacteria</taxon>
        <taxon>Bacillati</taxon>
        <taxon>Actinomycetota</taxon>
        <taxon>Thermoleophilia</taxon>
        <taxon>Solirubrobacterales</taxon>
        <taxon>Paraconexibacteraceae</taxon>
        <taxon>Paraconexibacter</taxon>
    </lineage>
</organism>
<evidence type="ECO:0000313" key="3">
    <source>
        <dbReference type="EMBL" id="XAY04114.1"/>
    </source>
</evidence>
<evidence type="ECO:0000259" key="2">
    <source>
        <dbReference type="PROSITE" id="PS50011"/>
    </source>
</evidence>
<dbReference type="AlphaFoldDB" id="A0AAU7AR16"/>
<dbReference type="Gene3D" id="1.10.510.10">
    <property type="entry name" value="Transferase(Phosphotransferase) domain 1"/>
    <property type="match status" value="1"/>
</dbReference>
<sequence length="477" mass="50150">MSHMATLGLTLDTAELGRERERLAREAAALARPRIWTDTIGALAGTAWRAIASAAPDAPLLLLTTAATAAGAPATGPLRTEPGAIAGAQRLVRRGGPAYIKLGQFIASADGILPPAWVEAFAWCRDDAPRLPFETVLDVVTRELGEDALAVIDEHALAAGSIGQVHRAWLADGTAVVVKVRRPGLRRRLRSDIGALALAAAGAERLTDAVGVLNLPGFVELFAQLTLEELDFRLEALNLVESAAIYEDCGLDFVQVPRPIAGMVTERVLVMEHVAGVPYDRAAQELGADVDGERLLQVAIGGVLTSTLLHGLFHGDLHAGNVLVRRDGTFALVDFGICGRLTTPQCQSLGAYLMAFAGGDAAGQIAALSRFGAIPPDADHAALVTELAAELARLDQRADGAVTFQRLGDTVGRQLAILARSGFRMPKPLVLFFKNLLYLSSFAAAIAPGADLFTTIERALADLDADHAQALAATLAA</sequence>
<gene>
    <name evidence="3" type="ORF">DSM112329_00943</name>
</gene>
<dbReference type="InterPro" id="IPR004147">
    <property type="entry name" value="ABC1_dom"/>
</dbReference>
<dbReference type="PROSITE" id="PS50011">
    <property type="entry name" value="PROTEIN_KINASE_DOM"/>
    <property type="match status" value="1"/>
</dbReference>
<dbReference type="InterPro" id="IPR050154">
    <property type="entry name" value="UbiB_kinase"/>
</dbReference>
<protein>
    <recommendedName>
        <fullName evidence="2">Protein kinase domain-containing protein</fullName>
    </recommendedName>
</protein>
<dbReference type="EMBL" id="CP114014">
    <property type="protein sequence ID" value="XAY04114.1"/>
    <property type="molecule type" value="Genomic_DNA"/>
</dbReference>
<evidence type="ECO:0000256" key="1">
    <source>
        <dbReference type="ARBA" id="ARBA00009670"/>
    </source>
</evidence>
<dbReference type="GO" id="GO:0004672">
    <property type="term" value="F:protein kinase activity"/>
    <property type="evidence" value="ECO:0007669"/>
    <property type="project" value="InterPro"/>
</dbReference>
<comment type="similarity">
    <text evidence="1">Belongs to the protein kinase superfamily. ADCK protein kinase family.</text>
</comment>
<dbReference type="PANTHER" id="PTHR10566:SF113">
    <property type="entry name" value="PROTEIN ACTIVITY OF BC1 COMPLEX KINASE 7, CHLOROPLASTIC"/>
    <property type="match status" value="1"/>
</dbReference>
<feature type="domain" description="Protein kinase" evidence="2">
    <location>
        <begin position="151"/>
        <end position="477"/>
    </location>
</feature>
<dbReference type="PANTHER" id="PTHR10566">
    <property type="entry name" value="CHAPERONE-ACTIVITY OF BC1 COMPLEX CABC1 -RELATED"/>
    <property type="match status" value="1"/>
</dbReference>
<proteinExistence type="inferred from homology"/>
<dbReference type="GO" id="GO:0005524">
    <property type="term" value="F:ATP binding"/>
    <property type="evidence" value="ECO:0007669"/>
    <property type="project" value="InterPro"/>
</dbReference>
<accession>A0AAU7AR16</accession>
<dbReference type="Pfam" id="PF03109">
    <property type="entry name" value="ABC1"/>
    <property type="match status" value="1"/>
</dbReference>
<dbReference type="CDD" id="cd05121">
    <property type="entry name" value="ABC1_ADCK3-like"/>
    <property type="match status" value="1"/>
</dbReference>
<reference evidence="3" key="1">
    <citation type="submission" date="2022-12" db="EMBL/GenBank/DDBJ databases">
        <title>Paraconexibacter alkalitolerans sp. nov. and Baekduia alba sp. nov., isolated from soil and emended description of the genera Paraconexibacter (Chun et al., 2020) and Baekduia (An et al., 2020).</title>
        <authorList>
            <person name="Vieira S."/>
            <person name="Huber K.J."/>
            <person name="Geppert A."/>
            <person name="Wolf J."/>
            <person name="Neumann-Schaal M."/>
            <person name="Muesken M."/>
            <person name="Overmann J."/>
        </authorList>
    </citation>
    <scope>NUCLEOTIDE SEQUENCE</scope>
    <source>
        <strain evidence="3">AEG42_29</strain>
    </source>
</reference>
<dbReference type="KEGG" id="parq:DSM112329_00943"/>
<dbReference type="SUPFAM" id="SSF56112">
    <property type="entry name" value="Protein kinase-like (PK-like)"/>
    <property type="match status" value="1"/>
</dbReference>
<name>A0AAU7AR16_9ACTN</name>